<feature type="domain" description="Poly A polymerase head" evidence="4">
    <location>
        <begin position="10"/>
        <end position="65"/>
    </location>
</feature>
<evidence type="ECO:0000256" key="2">
    <source>
        <dbReference type="ARBA" id="ARBA00022679"/>
    </source>
</evidence>
<evidence type="ECO:0000313" key="6">
    <source>
        <dbReference type="Proteomes" id="UP000215914"/>
    </source>
</evidence>
<evidence type="ECO:0000259" key="4">
    <source>
        <dbReference type="Pfam" id="PF01743"/>
    </source>
</evidence>
<protein>
    <submittedName>
        <fullName evidence="5">Polynucleotide adenylyltransferase</fullName>
        <ecNumber evidence="5">2.7.7.19</ecNumber>
    </submittedName>
</protein>
<dbReference type="GO" id="GO:0001680">
    <property type="term" value="P:tRNA 3'-terminal CCA addition"/>
    <property type="evidence" value="ECO:0007669"/>
    <property type="project" value="UniProtKB-ARBA"/>
</dbReference>
<keyword evidence="5" id="KW-0548">Nucleotidyltransferase</keyword>
<keyword evidence="6" id="KW-1185">Reference proteome</keyword>
<dbReference type="GO" id="GO:0003723">
    <property type="term" value="F:RNA binding"/>
    <property type="evidence" value="ECO:0007669"/>
    <property type="project" value="UniProtKB-KW"/>
</dbReference>
<reference evidence="5" key="1">
    <citation type="journal article" date="2017" name="Nature">
        <title>The sunflower genome provides insights into oil metabolism, flowering and Asterid evolution.</title>
        <authorList>
            <person name="Badouin H."/>
            <person name="Gouzy J."/>
            <person name="Grassa C.J."/>
            <person name="Murat F."/>
            <person name="Staton S.E."/>
            <person name="Cottret L."/>
            <person name="Lelandais-Briere C."/>
            <person name="Owens G.L."/>
            <person name="Carrere S."/>
            <person name="Mayjonade B."/>
            <person name="Legrand L."/>
            <person name="Gill N."/>
            <person name="Kane N.C."/>
            <person name="Bowers J.E."/>
            <person name="Hubner S."/>
            <person name="Bellec A."/>
            <person name="Berard A."/>
            <person name="Berges H."/>
            <person name="Blanchet N."/>
            <person name="Boniface M.C."/>
            <person name="Brunel D."/>
            <person name="Catrice O."/>
            <person name="Chaidir N."/>
            <person name="Claudel C."/>
            <person name="Donnadieu C."/>
            <person name="Faraut T."/>
            <person name="Fievet G."/>
            <person name="Helmstetter N."/>
            <person name="King M."/>
            <person name="Knapp S.J."/>
            <person name="Lai Z."/>
            <person name="Le Paslier M.C."/>
            <person name="Lippi Y."/>
            <person name="Lorenzon L."/>
            <person name="Mandel J.R."/>
            <person name="Marage G."/>
            <person name="Marchand G."/>
            <person name="Marquand E."/>
            <person name="Bret-Mestries E."/>
            <person name="Morien E."/>
            <person name="Nambeesan S."/>
            <person name="Nguyen T."/>
            <person name="Pegot-Espagnet P."/>
            <person name="Pouilly N."/>
            <person name="Raftis F."/>
            <person name="Sallet E."/>
            <person name="Schiex T."/>
            <person name="Thomas J."/>
            <person name="Vandecasteele C."/>
            <person name="Vares D."/>
            <person name="Vear F."/>
            <person name="Vautrin S."/>
            <person name="Crespi M."/>
            <person name="Mangin B."/>
            <person name="Burke J.M."/>
            <person name="Salse J."/>
            <person name="Munos S."/>
            <person name="Vincourt P."/>
            <person name="Rieseberg L.H."/>
            <person name="Langlade N.B."/>
        </authorList>
    </citation>
    <scope>NUCLEOTIDE SEQUENCE</scope>
    <source>
        <tissue evidence="5">Leaves</tissue>
    </source>
</reference>
<gene>
    <name evidence="5" type="ORF">HanXRQr2_Chr15g0706651</name>
</gene>
<evidence type="ECO:0000256" key="1">
    <source>
        <dbReference type="ARBA" id="ARBA00007265"/>
    </source>
</evidence>
<dbReference type="PANTHER" id="PTHR43051:SF1">
    <property type="entry name" value="POLYNUCLEOTIDE ADENYLYLTRANSFERASE FAMILY PROTEIN"/>
    <property type="match status" value="1"/>
</dbReference>
<organism evidence="5 6">
    <name type="scientific">Helianthus annuus</name>
    <name type="common">Common sunflower</name>
    <dbReference type="NCBI Taxonomy" id="4232"/>
    <lineage>
        <taxon>Eukaryota</taxon>
        <taxon>Viridiplantae</taxon>
        <taxon>Streptophyta</taxon>
        <taxon>Embryophyta</taxon>
        <taxon>Tracheophyta</taxon>
        <taxon>Spermatophyta</taxon>
        <taxon>Magnoliopsida</taxon>
        <taxon>eudicotyledons</taxon>
        <taxon>Gunneridae</taxon>
        <taxon>Pentapetalae</taxon>
        <taxon>asterids</taxon>
        <taxon>campanulids</taxon>
        <taxon>Asterales</taxon>
        <taxon>Asteraceae</taxon>
        <taxon>Asteroideae</taxon>
        <taxon>Heliantheae alliance</taxon>
        <taxon>Heliantheae</taxon>
        <taxon>Helianthus</taxon>
    </lineage>
</organism>
<proteinExistence type="inferred from homology"/>
<accession>A0A9K3H361</accession>
<evidence type="ECO:0000313" key="5">
    <source>
        <dbReference type="EMBL" id="KAF5765685.1"/>
    </source>
</evidence>
<dbReference type="Proteomes" id="UP000215914">
    <property type="component" value="Unassembled WGS sequence"/>
</dbReference>
<dbReference type="Gene3D" id="3.30.460.10">
    <property type="entry name" value="Beta Polymerase, domain 2"/>
    <property type="match status" value="1"/>
</dbReference>
<dbReference type="Pfam" id="PF01743">
    <property type="entry name" value="PolyA_pol"/>
    <property type="match status" value="1"/>
</dbReference>
<comment type="similarity">
    <text evidence="1 3">Belongs to the tRNA nucleotidyltransferase/poly(A) polymerase family.</text>
</comment>
<dbReference type="Gramene" id="mRNA:HanXRQr2_Chr15g0706651">
    <property type="protein sequence ID" value="mRNA:HanXRQr2_Chr15g0706651"/>
    <property type="gene ID" value="HanXRQr2_Chr15g0706651"/>
</dbReference>
<keyword evidence="3" id="KW-0694">RNA-binding</keyword>
<evidence type="ECO:0000256" key="3">
    <source>
        <dbReference type="RuleBase" id="RU003953"/>
    </source>
</evidence>
<dbReference type="InterPro" id="IPR052191">
    <property type="entry name" value="tRNA_ntf/polyA_polymerase_I"/>
</dbReference>
<dbReference type="SUPFAM" id="SSF81301">
    <property type="entry name" value="Nucleotidyltransferase"/>
    <property type="match status" value="1"/>
</dbReference>
<dbReference type="EC" id="2.7.7.19" evidence="5"/>
<sequence length="140" mass="15665">MVRLFTGFEAYLVGGCVRDLLLNRPPKDFNVITIRSPALRRWRKILKKKKNFSYLKCLEAVTSLTLISGKTLCIVTSLLTGILSTNISTCSCVIHRGLCKNSSRTENCARLGLSLFSKDIESAIHKHASSILSLRTVQFF</sequence>
<reference evidence="5" key="2">
    <citation type="submission" date="2020-06" db="EMBL/GenBank/DDBJ databases">
        <title>Helianthus annuus Genome sequencing and assembly Release 2.</title>
        <authorList>
            <person name="Gouzy J."/>
            <person name="Langlade N."/>
            <person name="Munos S."/>
        </authorList>
    </citation>
    <scope>NUCLEOTIDE SEQUENCE</scope>
    <source>
        <tissue evidence="5">Leaves</tissue>
    </source>
</reference>
<dbReference type="PANTHER" id="PTHR43051">
    <property type="entry name" value="POLYNUCLEOTIDE ADENYLYLTRANSFERASE FAMILY PROTEIN"/>
    <property type="match status" value="1"/>
</dbReference>
<dbReference type="AlphaFoldDB" id="A0A9K3H361"/>
<name>A0A9K3H361_HELAN</name>
<dbReference type="EMBL" id="MNCJ02000330">
    <property type="protein sequence ID" value="KAF5765685.1"/>
    <property type="molecule type" value="Genomic_DNA"/>
</dbReference>
<dbReference type="InterPro" id="IPR002646">
    <property type="entry name" value="PolA_pol_head_dom"/>
</dbReference>
<dbReference type="InterPro" id="IPR043519">
    <property type="entry name" value="NT_sf"/>
</dbReference>
<keyword evidence="2 3" id="KW-0808">Transferase</keyword>
<dbReference type="GO" id="GO:1990817">
    <property type="term" value="F:poly(A) RNA polymerase activity"/>
    <property type="evidence" value="ECO:0007669"/>
    <property type="project" value="UniProtKB-EC"/>
</dbReference>
<comment type="caution">
    <text evidence="5">The sequence shown here is derived from an EMBL/GenBank/DDBJ whole genome shotgun (WGS) entry which is preliminary data.</text>
</comment>